<gene>
    <name evidence="7" type="ORF">BBD42_20275</name>
</gene>
<reference evidence="7" key="1">
    <citation type="submission" date="2016-08" db="EMBL/GenBank/DDBJ databases">
        <title>Complete Genome Seqeunce of Paenibacillus sp. BIHB 4019 from tea rhizoplane.</title>
        <authorList>
            <person name="Thakur R."/>
            <person name="Swarnkar M.K."/>
            <person name="Gulati A."/>
        </authorList>
    </citation>
    <scope>NUCLEOTIDE SEQUENCE [LARGE SCALE GENOMIC DNA]</scope>
    <source>
        <strain evidence="7">BIHB4019</strain>
    </source>
</reference>
<evidence type="ECO:0000256" key="1">
    <source>
        <dbReference type="ARBA" id="ARBA00022670"/>
    </source>
</evidence>
<dbReference type="RefSeq" id="WP_172455572.1">
    <property type="nucleotide sequence ID" value="NZ_CP016808.1"/>
</dbReference>
<keyword evidence="5" id="KW-0482">Metalloprotease</keyword>
<dbReference type="Gene3D" id="3.40.140.10">
    <property type="entry name" value="Cytidine Deaminase, domain 2"/>
    <property type="match status" value="1"/>
</dbReference>
<dbReference type="GO" id="GO:0008235">
    <property type="term" value="F:metalloexopeptidase activity"/>
    <property type="evidence" value="ECO:0007669"/>
    <property type="project" value="TreeGrafter"/>
</dbReference>
<dbReference type="PANTHER" id="PTHR34858:SF1">
    <property type="entry name" value="CYSO-CYSTEINE PEPTIDASE"/>
    <property type="match status" value="1"/>
</dbReference>
<dbReference type="GO" id="GO:0008270">
    <property type="term" value="F:zinc ion binding"/>
    <property type="evidence" value="ECO:0007669"/>
    <property type="project" value="TreeGrafter"/>
</dbReference>
<dbReference type="EMBL" id="CP016808">
    <property type="protein sequence ID" value="ANY68550.1"/>
    <property type="molecule type" value="Genomic_DNA"/>
</dbReference>
<sequence length="142" mass="15764">MKPQLLHITTQAYDRLIASCLEALPREACGILTGEPNIGKIIDVTAIANVHPSPSAAFAFAPDDWVKAYYRMQKSRQSLLGFFHSHPTSPPHPSTADELGIHTDDLLLSHWIISLQQPLQPEIQAYCYLNGCFQPAQWAIAD</sequence>
<dbReference type="InterPro" id="IPR051929">
    <property type="entry name" value="VirAsm_ModProt"/>
</dbReference>
<evidence type="ECO:0000313" key="7">
    <source>
        <dbReference type="EMBL" id="ANY68550.1"/>
    </source>
</evidence>
<feature type="domain" description="JAB" evidence="6">
    <location>
        <begin position="11"/>
        <end position="115"/>
    </location>
</feature>
<dbReference type="GO" id="GO:0006508">
    <property type="term" value="P:proteolysis"/>
    <property type="evidence" value="ECO:0007669"/>
    <property type="project" value="UniProtKB-KW"/>
</dbReference>
<evidence type="ECO:0000256" key="3">
    <source>
        <dbReference type="ARBA" id="ARBA00022801"/>
    </source>
</evidence>
<dbReference type="SUPFAM" id="SSF102712">
    <property type="entry name" value="JAB1/MPN domain"/>
    <property type="match status" value="1"/>
</dbReference>
<evidence type="ECO:0000256" key="2">
    <source>
        <dbReference type="ARBA" id="ARBA00022723"/>
    </source>
</evidence>
<protein>
    <recommendedName>
        <fullName evidence="6">JAB domain-containing protein</fullName>
    </recommendedName>
</protein>
<dbReference type="AlphaFoldDB" id="A0A1B2DLF1"/>
<proteinExistence type="predicted"/>
<keyword evidence="3" id="KW-0378">Hydrolase</keyword>
<keyword evidence="1" id="KW-0645">Protease</keyword>
<name>A0A1B2DLF1_9BACL</name>
<accession>A0A1B2DLF1</accession>
<evidence type="ECO:0000256" key="4">
    <source>
        <dbReference type="ARBA" id="ARBA00022833"/>
    </source>
</evidence>
<dbReference type="PANTHER" id="PTHR34858">
    <property type="entry name" value="CYSO-CYSTEINE PEPTIDASE"/>
    <property type="match status" value="1"/>
</dbReference>
<organism evidence="7">
    <name type="scientific">Paenibacillus sp. BIHB 4019</name>
    <dbReference type="NCBI Taxonomy" id="1870819"/>
    <lineage>
        <taxon>Bacteria</taxon>
        <taxon>Bacillati</taxon>
        <taxon>Bacillota</taxon>
        <taxon>Bacilli</taxon>
        <taxon>Bacillales</taxon>
        <taxon>Paenibacillaceae</taxon>
        <taxon>Paenibacillus</taxon>
    </lineage>
</organism>
<keyword evidence="2" id="KW-0479">Metal-binding</keyword>
<dbReference type="InterPro" id="IPR028090">
    <property type="entry name" value="JAB_dom_prok"/>
</dbReference>
<evidence type="ECO:0000256" key="5">
    <source>
        <dbReference type="ARBA" id="ARBA00023049"/>
    </source>
</evidence>
<evidence type="ECO:0000259" key="6">
    <source>
        <dbReference type="Pfam" id="PF14464"/>
    </source>
</evidence>
<dbReference type="Pfam" id="PF14464">
    <property type="entry name" value="Prok-JAB"/>
    <property type="match status" value="1"/>
</dbReference>
<keyword evidence="4" id="KW-0862">Zinc</keyword>
<dbReference type="CDD" id="cd08070">
    <property type="entry name" value="MPN_like"/>
    <property type="match status" value="1"/>
</dbReference>